<dbReference type="AlphaFoldDB" id="A0A136LW07"/>
<name>A0A136LW07_9BACT</name>
<dbReference type="CDD" id="cd06530">
    <property type="entry name" value="S26_SPase_I"/>
    <property type="match status" value="1"/>
</dbReference>
<feature type="domain" description="Peptidase S26" evidence="7">
    <location>
        <begin position="25"/>
        <end position="199"/>
    </location>
</feature>
<sequence length="219" mass="25004">MLGPQPTVNPSFYKPEDKIRAFFVDIVQTVIIALLISVFIYMLIAIPNQVDGQSMEPNFQDQELLLTNKVIEWFGGSQVANTLGVDYNYRRGDVVIFNNKGTDLIKRIIAVGGDTIRIEDNGVFVNGSELDEKYIPKTTRTRVPFQGQAFMEEGEELVVPEGHYFLMGDNRENSKDSRFAEVGFVPRSMLKGRVFFRYWPVAKFGIIRQGEYEELSSRE</sequence>
<feature type="active site" evidence="5">
    <location>
        <position position="54"/>
    </location>
</feature>
<dbReference type="PANTHER" id="PTHR43390:SF1">
    <property type="entry name" value="CHLOROPLAST PROCESSING PEPTIDASE"/>
    <property type="match status" value="1"/>
</dbReference>
<keyword evidence="6" id="KW-0472">Membrane</keyword>
<keyword evidence="4 6" id="KW-0378">Hydrolase</keyword>
<keyword evidence="6" id="KW-1133">Transmembrane helix</keyword>
<dbReference type="Proteomes" id="UP000070457">
    <property type="component" value="Unassembled WGS sequence"/>
</dbReference>
<dbReference type="GO" id="GO:0004252">
    <property type="term" value="F:serine-type endopeptidase activity"/>
    <property type="evidence" value="ECO:0007669"/>
    <property type="project" value="InterPro"/>
</dbReference>
<dbReference type="GO" id="GO:0009003">
    <property type="term" value="F:signal peptidase activity"/>
    <property type="evidence" value="ECO:0007669"/>
    <property type="project" value="UniProtKB-EC"/>
</dbReference>
<evidence type="ECO:0000256" key="6">
    <source>
        <dbReference type="RuleBase" id="RU362042"/>
    </source>
</evidence>
<dbReference type="InterPro" id="IPR019757">
    <property type="entry name" value="Pept_S26A_signal_pept_1_Lys-AS"/>
</dbReference>
<dbReference type="SUPFAM" id="SSF51306">
    <property type="entry name" value="LexA/Signal peptidase"/>
    <property type="match status" value="1"/>
</dbReference>
<evidence type="ECO:0000256" key="4">
    <source>
        <dbReference type="ARBA" id="ARBA00022801"/>
    </source>
</evidence>
<dbReference type="STRING" id="1617426.TR69_WS6001001425"/>
<evidence type="ECO:0000313" key="9">
    <source>
        <dbReference type="Proteomes" id="UP000070457"/>
    </source>
</evidence>
<proteinExistence type="inferred from homology"/>
<dbReference type="Pfam" id="PF10502">
    <property type="entry name" value="Peptidase_S26"/>
    <property type="match status" value="1"/>
</dbReference>
<dbReference type="PRINTS" id="PR00727">
    <property type="entry name" value="LEADERPTASE"/>
</dbReference>
<keyword evidence="6" id="KW-0812">Transmembrane</keyword>
<accession>A0A136LW07</accession>
<dbReference type="PROSITE" id="PS00760">
    <property type="entry name" value="SPASE_I_2"/>
    <property type="match status" value="1"/>
</dbReference>
<evidence type="ECO:0000259" key="7">
    <source>
        <dbReference type="Pfam" id="PF10502"/>
    </source>
</evidence>
<comment type="subcellular location">
    <subcellularLocation>
        <location evidence="6">Membrane</location>
        <topology evidence="6">Single-pass type II membrane protein</topology>
    </subcellularLocation>
</comment>
<comment type="similarity">
    <text evidence="2 6">Belongs to the peptidase S26 family.</text>
</comment>
<evidence type="ECO:0000256" key="2">
    <source>
        <dbReference type="ARBA" id="ARBA00009370"/>
    </source>
</evidence>
<reference evidence="8 9" key="1">
    <citation type="submission" date="2015-02" db="EMBL/GenBank/DDBJ databases">
        <title>Improved understanding of the partial-nitritation anammox process through 23 genomes representing the majority of the microbial community.</title>
        <authorList>
            <person name="Speth D.R."/>
            <person name="In T Zandt M."/>
            <person name="Guerrero Cruz S."/>
            <person name="Jetten M.S."/>
            <person name="Dutilh B.E."/>
        </authorList>
    </citation>
    <scope>NUCLEOTIDE SEQUENCE [LARGE SCALE GENOMIC DNA]</scope>
    <source>
        <strain evidence="8">OLB20</strain>
    </source>
</reference>
<dbReference type="InterPro" id="IPR019533">
    <property type="entry name" value="Peptidase_S26"/>
</dbReference>
<comment type="catalytic activity">
    <reaction evidence="1 6">
        <text>Cleavage of hydrophobic, N-terminal signal or leader sequences from secreted and periplasmic proteins.</text>
        <dbReference type="EC" id="3.4.21.89"/>
    </reaction>
</comment>
<feature type="transmembrane region" description="Helical" evidence="6">
    <location>
        <begin position="21"/>
        <end position="44"/>
    </location>
</feature>
<evidence type="ECO:0000256" key="1">
    <source>
        <dbReference type="ARBA" id="ARBA00000677"/>
    </source>
</evidence>
<keyword evidence="6" id="KW-0645">Protease</keyword>
<dbReference type="InterPro" id="IPR036286">
    <property type="entry name" value="LexA/Signal_pep-like_sf"/>
</dbReference>
<gene>
    <name evidence="8" type="primary">sipP</name>
    <name evidence="8" type="ORF">TR69_WS6001001425</name>
</gene>
<dbReference type="GO" id="GO:0016020">
    <property type="term" value="C:membrane"/>
    <property type="evidence" value="ECO:0007669"/>
    <property type="project" value="UniProtKB-SubCell"/>
</dbReference>
<organism evidence="8 9">
    <name type="scientific">candidate division WS6 bacterium OLB20</name>
    <dbReference type="NCBI Taxonomy" id="1617426"/>
    <lineage>
        <taxon>Bacteria</taxon>
        <taxon>Candidatus Dojkabacteria</taxon>
    </lineage>
</organism>
<evidence type="ECO:0000256" key="5">
    <source>
        <dbReference type="PIRSR" id="PIRSR600223-1"/>
    </source>
</evidence>
<feature type="active site" evidence="5">
    <location>
        <position position="106"/>
    </location>
</feature>
<protein>
    <recommendedName>
        <fullName evidence="3 6">Signal peptidase I</fullName>
        <ecNumber evidence="3 6">3.4.21.89</ecNumber>
    </recommendedName>
</protein>
<dbReference type="InterPro" id="IPR000223">
    <property type="entry name" value="Pept_S26A_signal_pept_1"/>
</dbReference>
<dbReference type="EMBL" id="JYNZ01000006">
    <property type="protein sequence ID" value="KXK25819.1"/>
    <property type="molecule type" value="Genomic_DNA"/>
</dbReference>
<comment type="caution">
    <text evidence="8">The sequence shown here is derived from an EMBL/GenBank/DDBJ whole genome shotgun (WGS) entry which is preliminary data.</text>
</comment>
<dbReference type="NCBIfam" id="TIGR02227">
    <property type="entry name" value="sigpep_I_bact"/>
    <property type="match status" value="1"/>
</dbReference>
<evidence type="ECO:0000313" key="8">
    <source>
        <dbReference type="EMBL" id="KXK25819.1"/>
    </source>
</evidence>
<evidence type="ECO:0000256" key="3">
    <source>
        <dbReference type="ARBA" id="ARBA00013208"/>
    </source>
</evidence>
<dbReference type="EC" id="3.4.21.89" evidence="3 6"/>
<dbReference type="PANTHER" id="PTHR43390">
    <property type="entry name" value="SIGNAL PEPTIDASE I"/>
    <property type="match status" value="1"/>
</dbReference>
<dbReference type="Gene3D" id="2.10.109.10">
    <property type="entry name" value="Umud Fragment, subunit A"/>
    <property type="match status" value="1"/>
</dbReference>
<dbReference type="GO" id="GO:0006465">
    <property type="term" value="P:signal peptide processing"/>
    <property type="evidence" value="ECO:0007669"/>
    <property type="project" value="InterPro"/>
</dbReference>